<evidence type="ECO:0000256" key="9">
    <source>
        <dbReference type="RuleBase" id="RU363032"/>
    </source>
</evidence>
<dbReference type="GO" id="GO:0005315">
    <property type="term" value="F:phosphate transmembrane transporter activity"/>
    <property type="evidence" value="ECO:0007669"/>
    <property type="project" value="InterPro"/>
</dbReference>
<evidence type="ECO:0000313" key="12">
    <source>
        <dbReference type="EMBL" id="GAK55946.1"/>
    </source>
</evidence>
<keyword evidence="8 9" id="KW-0472">Membrane</keyword>
<dbReference type="CDD" id="cd06261">
    <property type="entry name" value="TM_PBP2"/>
    <property type="match status" value="1"/>
</dbReference>
<reference evidence="12 13" key="1">
    <citation type="journal article" date="2015" name="PeerJ">
        <title>First genomic representation of candidate bacterial phylum KSB3 points to enhanced environmental sensing as a trigger of wastewater bulking.</title>
        <authorList>
            <person name="Sekiguchi Y."/>
            <person name="Ohashi A."/>
            <person name="Parks D.H."/>
            <person name="Yamauchi T."/>
            <person name="Tyson G.W."/>
            <person name="Hugenholtz P."/>
        </authorList>
    </citation>
    <scope>NUCLEOTIDE SEQUENCE [LARGE SCALE GENOMIC DNA]</scope>
</reference>
<protein>
    <recommendedName>
        <fullName evidence="10">Phosphate transport system permease protein</fullName>
    </recommendedName>
</protein>
<keyword evidence="13" id="KW-1185">Reference proteome</keyword>
<organism evidence="12 13">
    <name type="scientific">Vecturithrix granuli</name>
    <dbReference type="NCBI Taxonomy" id="1499967"/>
    <lineage>
        <taxon>Bacteria</taxon>
        <taxon>Candidatus Moduliflexota</taxon>
        <taxon>Candidatus Vecturitrichia</taxon>
        <taxon>Candidatus Vecturitrichales</taxon>
        <taxon>Candidatus Vecturitrichaceae</taxon>
        <taxon>Candidatus Vecturithrix</taxon>
    </lineage>
</organism>
<dbReference type="GO" id="GO:0005886">
    <property type="term" value="C:plasma membrane"/>
    <property type="evidence" value="ECO:0007669"/>
    <property type="project" value="UniProtKB-SubCell"/>
</dbReference>
<feature type="domain" description="ABC transmembrane type-1" evidence="11">
    <location>
        <begin position="69"/>
        <end position="285"/>
    </location>
</feature>
<sequence>MSSQRLFKDQLASKVMFFLTIFSSLLVVLMAFGLYFRSMPILSLKPLTELLFSTSWRPLKGEFGFFPFLMGTFWVTGVAVAIAIPLCLLTAIYLSEYAHRRVREWTKPLIDLLAGIPSVVFGVWGTLMIVPLIKDYIAPLWETFSTGYSVLAGGIVLAIMIFPVIIHVTAEVFRTIPDGMREASLALGATKWQTVKHVVIRKALPGIIAAIVLGLSRAFGETMAVLMVVGNVPKAPSSILDPAYPLPALIANNYGEMLSIPLYDSALLLSAFILLIIVVLFNIISRVILIRVEKRIQ</sequence>
<gene>
    <name evidence="12" type="ORF">U27_02907</name>
</gene>
<evidence type="ECO:0000259" key="11">
    <source>
        <dbReference type="PROSITE" id="PS50928"/>
    </source>
</evidence>
<dbReference type="HOGENOM" id="CLU_033621_1_0_0"/>
<dbReference type="InterPro" id="IPR051124">
    <property type="entry name" value="Phosphate_Transport_Permease"/>
</dbReference>
<dbReference type="Proteomes" id="UP000030661">
    <property type="component" value="Unassembled WGS sequence"/>
</dbReference>
<keyword evidence="5 10" id="KW-0592">Phosphate transport</keyword>
<keyword evidence="4 10" id="KW-1003">Cell membrane</keyword>
<feature type="transmembrane region" description="Helical" evidence="9">
    <location>
        <begin position="65"/>
        <end position="89"/>
    </location>
</feature>
<evidence type="ECO:0000256" key="3">
    <source>
        <dbReference type="ARBA" id="ARBA00022448"/>
    </source>
</evidence>
<evidence type="ECO:0000256" key="2">
    <source>
        <dbReference type="ARBA" id="ARBA00007069"/>
    </source>
</evidence>
<feature type="transmembrane region" description="Helical" evidence="9">
    <location>
        <begin position="266"/>
        <end position="289"/>
    </location>
</feature>
<comment type="subcellular location">
    <subcellularLocation>
        <location evidence="1 9">Cell membrane</location>
        <topology evidence="1 9">Multi-pass membrane protein</topology>
    </subcellularLocation>
</comment>
<dbReference type="InterPro" id="IPR011864">
    <property type="entry name" value="Phosphate_PstC"/>
</dbReference>
<name>A0A081BUE1_VECG1</name>
<feature type="transmembrane region" description="Helical" evidence="9">
    <location>
        <begin position="206"/>
        <end position="229"/>
    </location>
</feature>
<comment type="similarity">
    <text evidence="2 10">Belongs to the binding-protein-dependent transport system permease family. CysTW subfamily.</text>
</comment>
<dbReference type="SUPFAM" id="SSF161098">
    <property type="entry name" value="MetI-like"/>
    <property type="match status" value="1"/>
</dbReference>
<keyword evidence="6 9" id="KW-0812">Transmembrane</keyword>
<evidence type="ECO:0000256" key="10">
    <source>
        <dbReference type="RuleBase" id="RU363054"/>
    </source>
</evidence>
<evidence type="ECO:0000313" key="13">
    <source>
        <dbReference type="Proteomes" id="UP000030661"/>
    </source>
</evidence>
<dbReference type="PANTHER" id="PTHR30425">
    <property type="entry name" value="PHOSPHATE TRANSPORT SYSTEM PERMEASE PROTEIN PST"/>
    <property type="match status" value="1"/>
</dbReference>
<feature type="transmembrane region" description="Helical" evidence="9">
    <location>
        <begin position="109"/>
        <end position="130"/>
    </location>
</feature>
<feature type="transmembrane region" description="Helical" evidence="9">
    <location>
        <begin position="150"/>
        <end position="173"/>
    </location>
</feature>
<dbReference type="GO" id="GO:0006817">
    <property type="term" value="P:phosphate ion transport"/>
    <property type="evidence" value="ECO:0007669"/>
    <property type="project" value="UniProtKB-KW"/>
</dbReference>
<dbReference type="NCBIfam" id="TIGR02138">
    <property type="entry name" value="phosphate_pstC"/>
    <property type="match status" value="1"/>
</dbReference>
<evidence type="ECO:0000256" key="8">
    <source>
        <dbReference type="ARBA" id="ARBA00023136"/>
    </source>
</evidence>
<evidence type="ECO:0000256" key="4">
    <source>
        <dbReference type="ARBA" id="ARBA00022475"/>
    </source>
</evidence>
<evidence type="ECO:0000256" key="1">
    <source>
        <dbReference type="ARBA" id="ARBA00004651"/>
    </source>
</evidence>
<dbReference type="Pfam" id="PF00528">
    <property type="entry name" value="BPD_transp_1"/>
    <property type="match status" value="1"/>
</dbReference>
<dbReference type="STRING" id="1499967.U27_02907"/>
<dbReference type="eggNOG" id="COG0573">
    <property type="taxonomic scope" value="Bacteria"/>
</dbReference>
<dbReference type="PROSITE" id="PS50928">
    <property type="entry name" value="ABC_TM1"/>
    <property type="match status" value="1"/>
</dbReference>
<dbReference type="Gene3D" id="1.10.3720.10">
    <property type="entry name" value="MetI-like"/>
    <property type="match status" value="1"/>
</dbReference>
<dbReference type="PANTHER" id="PTHR30425:SF1">
    <property type="entry name" value="PHOSPHATE TRANSPORT SYSTEM PERMEASE PROTEIN PSTC"/>
    <property type="match status" value="1"/>
</dbReference>
<dbReference type="InterPro" id="IPR035906">
    <property type="entry name" value="MetI-like_sf"/>
</dbReference>
<keyword evidence="3 9" id="KW-0813">Transport</keyword>
<dbReference type="EMBL" id="DF820464">
    <property type="protein sequence ID" value="GAK55946.1"/>
    <property type="molecule type" value="Genomic_DNA"/>
</dbReference>
<evidence type="ECO:0000256" key="6">
    <source>
        <dbReference type="ARBA" id="ARBA00022692"/>
    </source>
</evidence>
<evidence type="ECO:0000256" key="5">
    <source>
        <dbReference type="ARBA" id="ARBA00022592"/>
    </source>
</evidence>
<dbReference type="InterPro" id="IPR000515">
    <property type="entry name" value="MetI-like"/>
</dbReference>
<evidence type="ECO:0000256" key="7">
    <source>
        <dbReference type="ARBA" id="ARBA00022989"/>
    </source>
</evidence>
<proteinExistence type="inferred from homology"/>
<feature type="transmembrane region" description="Helical" evidence="9">
    <location>
        <begin position="15"/>
        <end position="36"/>
    </location>
</feature>
<dbReference type="AlphaFoldDB" id="A0A081BUE1"/>
<comment type="function">
    <text evidence="10">Part of the binding-protein-dependent transport system for phosphate; probably responsible for the translocation of the substrate across the membrane.</text>
</comment>
<keyword evidence="7 9" id="KW-1133">Transmembrane helix</keyword>
<accession>A0A081BUE1</accession>